<gene>
    <name evidence="1" type="ORF">PYW08_004905</name>
</gene>
<evidence type="ECO:0000313" key="1">
    <source>
        <dbReference type="EMBL" id="KAJ8714924.1"/>
    </source>
</evidence>
<proteinExistence type="predicted"/>
<organism evidence="1 2">
    <name type="scientific">Mythimna loreyi</name>
    <dbReference type="NCBI Taxonomy" id="667449"/>
    <lineage>
        <taxon>Eukaryota</taxon>
        <taxon>Metazoa</taxon>
        <taxon>Ecdysozoa</taxon>
        <taxon>Arthropoda</taxon>
        <taxon>Hexapoda</taxon>
        <taxon>Insecta</taxon>
        <taxon>Pterygota</taxon>
        <taxon>Neoptera</taxon>
        <taxon>Endopterygota</taxon>
        <taxon>Lepidoptera</taxon>
        <taxon>Glossata</taxon>
        <taxon>Ditrysia</taxon>
        <taxon>Noctuoidea</taxon>
        <taxon>Noctuidae</taxon>
        <taxon>Noctuinae</taxon>
        <taxon>Hadenini</taxon>
        <taxon>Mythimna</taxon>
    </lineage>
</organism>
<protein>
    <submittedName>
        <fullName evidence="1">Uncharacterized protein</fullName>
    </submittedName>
</protein>
<sequence length="428" mass="49680">MIIDSLVLKSFSKDMPGEKKALDGIYPFYSTRRIWIFVLAMLIILDCYFHIYVYYNILQNPEKVKKYVASRIWHPKNQSAYYKYPLFNGSVLSMDYETHYNSSYFWFKSMKHLFKDLGAGEAPKYAWNTSICISNTSSNPIVVANGEPDLEWLEEQNTDVATGGYYAPEECKSAHRVAVIIPYRGRPVSLIILLSSLHQLLKKQLLEYRIFVIEQNGTERFNKGSLYNIAFLETQRFGTWDCLVFHDVDLVPKDESIPYSCPEQPTHMAAGNDTWGNSDPRRSTFGGVTALTPEQYESVNGYSNLYWDWGVEDDDFYGRLAKKYTVAKYNSSISRYAVLKHSNNEGAKKRTLLLTASRMRFRREDLTSTKYNLLKVTEEKVYTHIVADVNPRNLPLDPKSLMERLFEKNERERPSFGQQVFKLSFPHK</sequence>
<evidence type="ECO:0000313" key="2">
    <source>
        <dbReference type="Proteomes" id="UP001231649"/>
    </source>
</evidence>
<reference evidence="1" key="1">
    <citation type="submission" date="2023-03" db="EMBL/GenBank/DDBJ databases">
        <title>Chromosome-level genomes of two armyworms, Mythimna separata and Mythimna loreyi, provide insights into the biosynthesis and reception of sex pheromones.</title>
        <authorList>
            <person name="Zhao H."/>
        </authorList>
    </citation>
    <scope>NUCLEOTIDE SEQUENCE</scope>
    <source>
        <strain evidence="1">BeijingLab</strain>
    </source>
</reference>
<dbReference type="Proteomes" id="UP001231649">
    <property type="component" value="Chromosome 17"/>
</dbReference>
<keyword evidence="2" id="KW-1185">Reference proteome</keyword>
<accession>A0ACC2QFF4</accession>
<name>A0ACC2QFF4_9NEOP</name>
<dbReference type="EMBL" id="CM056793">
    <property type="protein sequence ID" value="KAJ8714924.1"/>
    <property type="molecule type" value="Genomic_DNA"/>
</dbReference>
<comment type="caution">
    <text evidence="1">The sequence shown here is derived from an EMBL/GenBank/DDBJ whole genome shotgun (WGS) entry which is preliminary data.</text>
</comment>